<feature type="domain" description="UGP3-like C-terminal hexapeptide repeats" evidence="2">
    <location>
        <begin position="709"/>
        <end position="877"/>
    </location>
</feature>
<comment type="caution">
    <text evidence="3">The sequence shown here is derived from an EMBL/GenBank/DDBJ whole genome shotgun (WGS) entry which is preliminary data.</text>
</comment>
<dbReference type="EMBL" id="BLLF01000053">
    <property type="protein sequence ID" value="GFH06732.1"/>
    <property type="molecule type" value="Genomic_DNA"/>
</dbReference>
<organism evidence="3 4">
    <name type="scientific">Haematococcus lacustris</name>
    <name type="common">Green alga</name>
    <name type="synonym">Haematococcus pluvialis</name>
    <dbReference type="NCBI Taxonomy" id="44745"/>
    <lineage>
        <taxon>Eukaryota</taxon>
        <taxon>Viridiplantae</taxon>
        <taxon>Chlorophyta</taxon>
        <taxon>core chlorophytes</taxon>
        <taxon>Chlorophyceae</taxon>
        <taxon>CS clade</taxon>
        <taxon>Chlamydomonadales</taxon>
        <taxon>Haematococcaceae</taxon>
        <taxon>Haematococcus</taxon>
    </lineage>
</organism>
<proteinExistence type="predicted"/>
<dbReference type="InterPro" id="IPR057388">
    <property type="entry name" value="Hexapep_UGP3_C"/>
</dbReference>
<reference evidence="3 4" key="1">
    <citation type="submission" date="2020-02" db="EMBL/GenBank/DDBJ databases">
        <title>Draft genome sequence of Haematococcus lacustris strain NIES-144.</title>
        <authorList>
            <person name="Morimoto D."/>
            <person name="Nakagawa S."/>
            <person name="Yoshida T."/>
            <person name="Sawayama S."/>
        </authorList>
    </citation>
    <scope>NUCLEOTIDE SEQUENCE [LARGE SCALE GENOMIC DNA]</scope>
    <source>
        <strain evidence="3 4">NIES-144</strain>
    </source>
</reference>
<dbReference type="SUPFAM" id="SSF53448">
    <property type="entry name" value="Nucleotide-diphospho-sugar transferases"/>
    <property type="match status" value="1"/>
</dbReference>
<dbReference type="GO" id="GO:0006048">
    <property type="term" value="P:UDP-N-acetylglucosamine biosynthetic process"/>
    <property type="evidence" value="ECO:0007669"/>
    <property type="project" value="TreeGrafter"/>
</dbReference>
<evidence type="ECO:0000256" key="1">
    <source>
        <dbReference type="SAM" id="MobiDB-lite"/>
    </source>
</evidence>
<dbReference type="AlphaFoldDB" id="A0A699YUM6"/>
<evidence type="ECO:0000313" key="4">
    <source>
        <dbReference type="Proteomes" id="UP000485058"/>
    </source>
</evidence>
<dbReference type="InterPro" id="IPR029044">
    <property type="entry name" value="Nucleotide-diphossugar_trans"/>
</dbReference>
<evidence type="ECO:0000313" key="3">
    <source>
        <dbReference type="EMBL" id="GFH06732.1"/>
    </source>
</evidence>
<dbReference type="PANTHER" id="PTHR11952">
    <property type="entry name" value="UDP- GLUCOSE PYROPHOSPHORYLASE"/>
    <property type="match status" value="1"/>
</dbReference>
<dbReference type="GO" id="GO:0003977">
    <property type="term" value="F:UDP-N-acetylglucosamine diphosphorylase activity"/>
    <property type="evidence" value="ECO:0007669"/>
    <property type="project" value="TreeGrafter"/>
</dbReference>
<dbReference type="Gene3D" id="1.10.357.20">
    <property type="entry name" value="SLC41 divalent cation transporters, integral membrane domain"/>
    <property type="match status" value="1"/>
</dbReference>
<protein>
    <recommendedName>
        <fullName evidence="2">UGP3-like C-terminal hexapeptide repeats domain-containing protein</fullName>
    </recommendedName>
</protein>
<gene>
    <name evidence="3" type="ORF">HaLaN_01411</name>
</gene>
<dbReference type="SUPFAM" id="SSF161093">
    <property type="entry name" value="MgtE membrane domain-like"/>
    <property type="match status" value="1"/>
</dbReference>
<dbReference type="Pfam" id="PF25441">
    <property type="entry name" value="Hexapep_UGP3_C"/>
    <property type="match status" value="1"/>
</dbReference>
<feature type="region of interest" description="Disordered" evidence="1">
    <location>
        <begin position="634"/>
        <end position="653"/>
    </location>
</feature>
<evidence type="ECO:0000259" key="2">
    <source>
        <dbReference type="Pfam" id="PF25441"/>
    </source>
</evidence>
<sequence length="932" mass="103024">MHGPPNVSQHRTHSTALPEAGDDKSTVSIFPASLVPVAEVVTEELRAGGSLGPGALEARRQLCDSGLPDVDMCEITEAAPAFPALAEAWVRGRWLLGLLALQSTSSFVLNAYQDLLRDHMVVTLFLTMLVGAGGNAGNQSAIKVIRGLRIGESKWRPLELCWWPEQGKLPAKGKEYPELGYKRVRDKPPKAQQQQQPADVQLLQQIITELQACDSWASKVALLQQQPRVQAFLQARQHQEVANSLPGLPVRAQYVLLAVLAAGQAQVLTLPDTQGQVGPLNLQPPLLHLAQSLQRVDQFYNSIGGLLGYQAKSLTLIIEALDLAGEGGRQVGQRMAAHGLLAMPSMAEIYPVGGAGDRLGLVCEDSGQCLPAAMLPYCGRTMMEGLMRDLQAREFLYYKLTGQQVVTPVAIMTSDAKGNHNRITALMQQLRWFGRGRGAFQLFRQPLVPVLGIADGRWLLSGVLQPMSKPGGHGAIWKLMQDEGVFDWMAQQVGDGRWQHQLGYTNIEYTEFERLGIYDQPVDGTSRCSVFPANTNVLYVGLGHARAVVEEAMRQGNSQQLMPGLIFNMKKKVLYRDPLTQHEEQVLAGRMESTMQNIADFMTDSFDGPVPAHDAEQLQLSTFLVYNMRRKVTSSAKKRRQPGSTRISQTPDGSFYDLQRNAWHLLQQCGVAQVPELGSVEQYLKDGPGFIFLFHPALGPLWSVISQKVQGGSLQQGSELVLEVAEARLRNIHIDGSLLVHAENVLGHVQHDAQPEGLDDVSERLVFSPNCGRVLMTNVTIQNAGINWQSPSNVYWKHCVSRYEAVRVVLRGHSEFEARDVTLRGSHTFDVPDGFRLLVTPGFHGEPVQQLLPLPGNQPSWQWEYSLQDDGHISLSLKSTHVKEGECRKLPNLMSTRHLHHAMAHEDQSVRGGEWRLLQQLTDAGVVLDFII</sequence>
<keyword evidence="4" id="KW-1185">Reference proteome</keyword>
<dbReference type="Proteomes" id="UP000485058">
    <property type="component" value="Unassembled WGS sequence"/>
</dbReference>
<dbReference type="PANTHER" id="PTHR11952:SF14">
    <property type="entry name" value="UTP--GLUCOSE-1-PHOSPHATE URIDYLYLTRANSFERASE 3, CHLOROPLASTIC"/>
    <property type="match status" value="1"/>
</dbReference>
<feature type="region of interest" description="Disordered" evidence="1">
    <location>
        <begin position="1"/>
        <end position="24"/>
    </location>
</feature>
<name>A0A699YUM6_HAELA</name>
<feature type="non-terminal residue" evidence="3">
    <location>
        <position position="1"/>
    </location>
</feature>
<accession>A0A699YUM6</accession>
<dbReference type="Gene3D" id="3.90.550.10">
    <property type="entry name" value="Spore Coat Polysaccharide Biosynthesis Protein SpsA, Chain A"/>
    <property type="match status" value="2"/>
</dbReference>
<feature type="compositionally biased region" description="Polar residues" evidence="1">
    <location>
        <begin position="642"/>
        <end position="652"/>
    </location>
</feature>
<dbReference type="GO" id="GO:0008324">
    <property type="term" value="F:monoatomic cation transmembrane transporter activity"/>
    <property type="evidence" value="ECO:0007669"/>
    <property type="project" value="InterPro"/>
</dbReference>
<dbReference type="InterPro" id="IPR039741">
    <property type="entry name" value="UDP-sugar_pyrophosphorylase"/>
</dbReference>
<dbReference type="InterPro" id="IPR036739">
    <property type="entry name" value="SLC41_membr_dom_sf"/>
</dbReference>